<dbReference type="EMBL" id="FNJR01000012">
    <property type="protein sequence ID" value="SDP90452.1"/>
    <property type="molecule type" value="Genomic_DNA"/>
</dbReference>
<gene>
    <name evidence="1" type="ORF">SAMN04487905_112139</name>
</gene>
<keyword evidence="2" id="KW-1185">Reference proteome</keyword>
<proteinExistence type="predicted"/>
<evidence type="ECO:0000313" key="2">
    <source>
        <dbReference type="Proteomes" id="UP000199497"/>
    </source>
</evidence>
<protein>
    <submittedName>
        <fullName evidence="1">Uncharacterized protein</fullName>
    </submittedName>
</protein>
<sequence length="57" mass="6237">MAVLPVPGGLSAARRMLSTGLPTVRSLVTPRITLPGMLWMCHVVSSIRMLRDHAPER</sequence>
<reference evidence="2" key="1">
    <citation type="submission" date="2016-10" db="EMBL/GenBank/DDBJ databases">
        <authorList>
            <person name="Varghese N."/>
            <person name="Submissions S."/>
        </authorList>
    </citation>
    <scope>NUCLEOTIDE SEQUENCE [LARGE SCALE GENOMIC DNA]</scope>
    <source>
        <strain evidence="2">DSM 46732</strain>
    </source>
</reference>
<organism evidence="1 2">
    <name type="scientific">Actinopolyspora xinjiangensis</name>
    <dbReference type="NCBI Taxonomy" id="405564"/>
    <lineage>
        <taxon>Bacteria</taxon>
        <taxon>Bacillati</taxon>
        <taxon>Actinomycetota</taxon>
        <taxon>Actinomycetes</taxon>
        <taxon>Actinopolysporales</taxon>
        <taxon>Actinopolysporaceae</taxon>
        <taxon>Actinopolyspora</taxon>
    </lineage>
</organism>
<accession>A0A1H0WI95</accession>
<dbReference type="Proteomes" id="UP000199497">
    <property type="component" value="Unassembled WGS sequence"/>
</dbReference>
<dbReference type="AlphaFoldDB" id="A0A1H0WI95"/>
<evidence type="ECO:0000313" key="1">
    <source>
        <dbReference type="EMBL" id="SDP90452.1"/>
    </source>
</evidence>
<name>A0A1H0WI95_9ACTN</name>